<dbReference type="STRING" id="1508389.SAMN05444003_2933"/>
<evidence type="ECO:0000313" key="2">
    <source>
        <dbReference type="EMBL" id="SHH37083.1"/>
    </source>
</evidence>
<protein>
    <submittedName>
        <fullName evidence="2">Hint domain-containing protein</fullName>
    </submittedName>
</protein>
<proteinExistence type="predicted"/>
<evidence type="ECO:0000313" key="3">
    <source>
        <dbReference type="Proteomes" id="UP000184074"/>
    </source>
</evidence>
<dbReference type="InterPro" id="IPR028992">
    <property type="entry name" value="Hedgehog/Intein_dom"/>
</dbReference>
<feature type="domain" description="Hedgehog/Intein (Hint)" evidence="1">
    <location>
        <begin position="75"/>
        <end position="218"/>
    </location>
</feature>
<dbReference type="AlphaFoldDB" id="A0A1M5SGR2"/>
<accession>A0A1M5SGR2</accession>
<gene>
    <name evidence="2" type="ORF">SAMN05444003_2933</name>
</gene>
<dbReference type="Pfam" id="PF13403">
    <property type="entry name" value="Hint_2"/>
    <property type="match status" value="1"/>
</dbReference>
<name>A0A1M5SGR2_9RHOB</name>
<evidence type="ECO:0000259" key="1">
    <source>
        <dbReference type="Pfam" id="PF13403"/>
    </source>
</evidence>
<dbReference type="RefSeq" id="WP_072902334.1">
    <property type="nucleotide sequence ID" value="NZ_FQXB01000006.1"/>
</dbReference>
<keyword evidence="3" id="KW-1185">Reference proteome</keyword>
<dbReference type="Proteomes" id="UP000184074">
    <property type="component" value="Unassembled WGS sequence"/>
</dbReference>
<organism evidence="2 3">
    <name type="scientific">Cognatiyoonia sediminum</name>
    <dbReference type="NCBI Taxonomy" id="1508389"/>
    <lineage>
        <taxon>Bacteria</taxon>
        <taxon>Pseudomonadati</taxon>
        <taxon>Pseudomonadota</taxon>
        <taxon>Alphaproteobacteria</taxon>
        <taxon>Rhodobacterales</taxon>
        <taxon>Paracoccaceae</taxon>
        <taxon>Cognatiyoonia</taxon>
    </lineage>
</organism>
<sequence>MDTTLSTVAGLATENYSSSVQTDRYASQDGRSVRSRPLMRRYEIAHLNSSNEIEYVTRLAPAVKAFEDCFGVLGRGAILQTALGPTAVEDLLPGDQVMTSSSGLQTLLWKGSMTLVPNYENMRPESCSMTRIPADSFGLGRPTPDLVLGPAARILHKTTGIRTLTGSDAAFIPAADFVDQSQFISLTPASPVNVYQIGFEQHERVSVNGIEVESLHPGALHTLNLLPEYQQLLMSLFPHKIAFGDFGSMIHPRLRLKDLDIFETI</sequence>
<dbReference type="EMBL" id="FQXB01000006">
    <property type="protein sequence ID" value="SHH37083.1"/>
    <property type="molecule type" value="Genomic_DNA"/>
</dbReference>
<reference evidence="2 3" key="1">
    <citation type="submission" date="2016-11" db="EMBL/GenBank/DDBJ databases">
        <authorList>
            <person name="Jaros S."/>
            <person name="Januszkiewicz K."/>
            <person name="Wedrychowicz H."/>
        </authorList>
    </citation>
    <scope>NUCLEOTIDE SEQUENCE [LARGE SCALE GENOMIC DNA]</scope>
    <source>
        <strain evidence="2 3">DSM 28715</strain>
    </source>
</reference>